<gene>
    <name evidence="1" type="ORF">SKAU_G00270110</name>
</gene>
<dbReference type="Proteomes" id="UP001152622">
    <property type="component" value="Chromosome 10"/>
</dbReference>
<reference evidence="1" key="1">
    <citation type="journal article" date="2023" name="Science">
        <title>Genome structures resolve the early diversification of teleost fishes.</title>
        <authorList>
            <person name="Parey E."/>
            <person name="Louis A."/>
            <person name="Montfort J."/>
            <person name="Bouchez O."/>
            <person name="Roques C."/>
            <person name="Iampietro C."/>
            <person name="Lluch J."/>
            <person name="Castinel A."/>
            <person name="Donnadieu C."/>
            <person name="Desvignes T."/>
            <person name="Floi Bucao C."/>
            <person name="Jouanno E."/>
            <person name="Wen M."/>
            <person name="Mejri S."/>
            <person name="Dirks R."/>
            <person name="Jansen H."/>
            <person name="Henkel C."/>
            <person name="Chen W.J."/>
            <person name="Zahm M."/>
            <person name="Cabau C."/>
            <person name="Klopp C."/>
            <person name="Thompson A.W."/>
            <person name="Robinson-Rechavi M."/>
            <person name="Braasch I."/>
            <person name="Lecointre G."/>
            <person name="Bobe J."/>
            <person name="Postlethwait J.H."/>
            <person name="Berthelot C."/>
            <person name="Roest Crollius H."/>
            <person name="Guiguen Y."/>
        </authorList>
    </citation>
    <scope>NUCLEOTIDE SEQUENCE</scope>
    <source>
        <strain evidence="1">WJC10195</strain>
    </source>
</reference>
<evidence type="ECO:0000313" key="1">
    <source>
        <dbReference type="EMBL" id="KAJ8348422.1"/>
    </source>
</evidence>
<protein>
    <submittedName>
        <fullName evidence="1">Uncharacterized protein</fullName>
    </submittedName>
</protein>
<name>A0A9Q1IQ88_SYNKA</name>
<keyword evidence="2" id="KW-1185">Reference proteome</keyword>
<comment type="caution">
    <text evidence="1">The sequence shown here is derived from an EMBL/GenBank/DDBJ whole genome shotgun (WGS) entry which is preliminary data.</text>
</comment>
<sequence length="78" mass="9079">MPLMRMLINEPVFGERHSQSRAIKKFKRTLDMRRPAECVLYLLFSTRTGTQQLLWNTVNKATLCVDLLHAQRDSSVCL</sequence>
<dbReference type="AlphaFoldDB" id="A0A9Q1IQ88"/>
<accession>A0A9Q1IQ88</accession>
<evidence type="ECO:0000313" key="2">
    <source>
        <dbReference type="Proteomes" id="UP001152622"/>
    </source>
</evidence>
<proteinExistence type="predicted"/>
<organism evidence="1 2">
    <name type="scientific">Synaphobranchus kaupii</name>
    <name type="common">Kaup's arrowtooth eel</name>
    <dbReference type="NCBI Taxonomy" id="118154"/>
    <lineage>
        <taxon>Eukaryota</taxon>
        <taxon>Metazoa</taxon>
        <taxon>Chordata</taxon>
        <taxon>Craniata</taxon>
        <taxon>Vertebrata</taxon>
        <taxon>Euteleostomi</taxon>
        <taxon>Actinopterygii</taxon>
        <taxon>Neopterygii</taxon>
        <taxon>Teleostei</taxon>
        <taxon>Anguilliformes</taxon>
        <taxon>Synaphobranchidae</taxon>
        <taxon>Synaphobranchus</taxon>
    </lineage>
</organism>
<dbReference type="EMBL" id="JAINUF010000010">
    <property type="protein sequence ID" value="KAJ8348422.1"/>
    <property type="molecule type" value="Genomic_DNA"/>
</dbReference>